<feature type="compositionally biased region" description="Basic residues" evidence="1">
    <location>
        <begin position="237"/>
        <end position="252"/>
    </location>
</feature>
<accession>A0A6J1T6Y0</accession>
<sequence length="432" mass="44749">MVTCYPSYEMTPPLPSPAQCAGASGAAGVQGGERLGQAGVGGKDYSRPLHVDCSVEYELPDAAKPPAGQRSEPLLMIHPCYYRRAEAQRRTRFVNNLPKSLSSPVSSSSSSSSSSGRRSKVARLATSSSAVEPAWPQPKPVSLPVYPAPPGPAGPPSCYKVGATADFSTAAWPGRTPAAPSSAKLDAGVLSDIIVSTCSELNNNNNNYMKQQSQQQGSSQTQLGSCAAVPSYLPSYHPHHGLHHHAGGHHHPSTGTAIGTATGQQQHPASQATQVNRLYGGGLVKAEATPVPTKARRSGVKRSRSSRTLQDCARATPSTWSDAMLHLNASGFAFESAAAAAAAAAGAAGVAAAGAASVWYPHQGTPQHQHHPHAPVPVAAPVPGATAADPLGAPLAPLGSVAWGAMFPHCREREDDTRVLWNSDSLLRLVPV</sequence>
<name>A0A6J1T6Y0_FRAOC</name>
<feature type="compositionally biased region" description="Basic residues" evidence="1">
    <location>
        <begin position="294"/>
        <end position="305"/>
    </location>
</feature>
<dbReference type="AlphaFoldDB" id="A0A6J1T6Y0"/>
<reference evidence="3" key="1">
    <citation type="submission" date="2025-08" db="UniProtKB">
        <authorList>
            <consortium name="RefSeq"/>
        </authorList>
    </citation>
    <scope>IDENTIFICATION</scope>
    <source>
        <tissue evidence="3">Whole organism</tissue>
    </source>
</reference>
<evidence type="ECO:0000256" key="1">
    <source>
        <dbReference type="SAM" id="MobiDB-lite"/>
    </source>
</evidence>
<protein>
    <submittedName>
        <fullName evidence="3">Centrosomal and chromosomal factor-like</fullName>
    </submittedName>
</protein>
<dbReference type="Proteomes" id="UP000504606">
    <property type="component" value="Unplaced"/>
</dbReference>
<evidence type="ECO:0000313" key="3">
    <source>
        <dbReference type="RefSeq" id="XP_026286401.1"/>
    </source>
</evidence>
<dbReference type="GeneID" id="113212045"/>
<feature type="region of interest" description="Disordered" evidence="1">
    <location>
        <begin position="283"/>
        <end position="314"/>
    </location>
</feature>
<feature type="compositionally biased region" description="Low complexity" evidence="1">
    <location>
        <begin position="253"/>
        <end position="266"/>
    </location>
</feature>
<organism evidence="2 3">
    <name type="scientific">Frankliniella occidentalis</name>
    <name type="common">Western flower thrips</name>
    <name type="synonym">Euthrips occidentalis</name>
    <dbReference type="NCBI Taxonomy" id="133901"/>
    <lineage>
        <taxon>Eukaryota</taxon>
        <taxon>Metazoa</taxon>
        <taxon>Ecdysozoa</taxon>
        <taxon>Arthropoda</taxon>
        <taxon>Hexapoda</taxon>
        <taxon>Insecta</taxon>
        <taxon>Pterygota</taxon>
        <taxon>Neoptera</taxon>
        <taxon>Paraneoptera</taxon>
        <taxon>Thysanoptera</taxon>
        <taxon>Terebrantia</taxon>
        <taxon>Thripoidea</taxon>
        <taxon>Thripidae</taxon>
        <taxon>Frankliniella</taxon>
    </lineage>
</organism>
<evidence type="ECO:0000313" key="2">
    <source>
        <dbReference type="Proteomes" id="UP000504606"/>
    </source>
</evidence>
<dbReference type="OrthoDB" id="8186948at2759"/>
<feature type="compositionally biased region" description="Low complexity" evidence="1">
    <location>
        <begin position="97"/>
        <end position="116"/>
    </location>
</feature>
<feature type="region of interest" description="Disordered" evidence="1">
    <location>
        <begin position="237"/>
        <end position="271"/>
    </location>
</feature>
<dbReference type="KEGG" id="foc:113212045"/>
<gene>
    <name evidence="3" type="primary">LOC113212045</name>
</gene>
<dbReference type="RefSeq" id="XP_026286401.1">
    <property type="nucleotide sequence ID" value="XM_026430616.2"/>
</dbReference>
<feature type="region of interest" description="Disordered" evidence="1">
    <location>
        <begin position="96"/>
        <end position="139"/>
    </location>
</feature>
<keyword evidence="2" id="KW-1185">Reference proteome</keyword>
<proteinExistence type="predicted"/>